<protein>
    <submittedName>
        <fullName evidence="1">Uncharacterized protein</fullName>
    </submittedName>
</protein>
<sequence length="129" mass="14652">MSFPHICDETKRSLSFLRPPEVISDYTNNYQDRTTRTFLLKCPTKSKRSECGKIGRLNITMSKNPDYMGEQLNNTVFLISFKCASCKEYMDLANDRFDPGSCNSVILGKSGLGKTNISSFQFDKIRGKL</sequence>
<dbReference type="GeneID" id="91104114"/>
<reference evidence="1 2" key="1">
    <citation type="submission" date="2024-01" db="EMBL/GenBank/DDBJ databases">
        <title>Comparative genomics of Cryptococcus and Kwoniella reveals pathogenesis evolution and contrasting modes of karyotype evolution via chromosome fusion or intercentromeric recombination.</title>
        <authorList>
            <person name="Coelho M.A."/>
            <person name="David-Palma M."/>
            <person name="Shea T."/>
            <person name="Bowers K."/>
            <person name="McGinley-Smith S."/>
            <person name="Mohammad A.W."/>
            <person name="Gnirke A."/>
            <person name="Yurkov A.M."/>
            <person name="Nowrousian M."/>
            <person name="Sun S."/>
            <person name="Cuomo C.A."/>
            <person name="Heitman J."/>
        </authorList>
    </citation>
    <scope>NUCLEOTIDE SEQUENCE [LARGE SCALE GENOMIC DNA]</scope>
    <source>
        <strain evidence="1 2">PYCC6329</strain>
    </source>
</reference>
<evidence type="ECO:0000313" key="2">
    <source>
        <dbReference type="Proteomes" id="UP001358614"/>
    </source>
</evidence>
<gene>
    <name evidence="1" type="ORF">V865_005313</name>
</gene>
<dbReference type="AlphaFoldDB" id="A0AAX4KLB1"/>
<keyword evidence="2" id="KW-1185">Reference proteome</keyword>
<dbReference type="RefSeq" id="XP_066085183.1">
    <property type="nucleotide sequence ID" value="XM_066229086.1"/>
</dbReference>
<dbReference type="Proteomes" id="UP001358614">
    <property type="component" value="Chromosome 1"/>
</dbReference>
<dbReference type="EMBL" id="CP144089">
    <property type="protein sequence ID" value="WWD07216.1"/>
    <property type="molecule type" value="Genomic_DNA"/>
</dbReference>
<dbReference type="KEGG" id="ker:91104114"/>
<organism evidence="1 2">
    <name type="scientific">Kwoniella europaea PYCC6329</name>
    <dbReference type="NCBI Taxonomy" id="1423913"/>
    <lineage>
        <taxon>Eukaryota</taxon>
        <taxon>Fungi</taxon>
        <taxon>Dikarya</taxon>
        <taxon>Basidiomycota</taxon>
        <taxon>Agaricomycotina</taxon>
        <taxon>Tremellomycetes</taxon>
        <taxon>Tremellales</taxon>
        <taxon>Cryptococcaceae</taxon>
        <taxon>Kwoniella</taxon>
    </lineage>
</organism>
<name>A0AAX4KLB1_9TREE</name>
<evidence type="ECO:0000313" key="1">
    <source>
        <dbReference type="EMBL" id="WWD07216.1"/>
    </source>
</evidence>
<accession>A0AAX4KLB1</accession>
<proteinExistence type="predicted"/>